<comment type="caution">
    <text evidence="8">The sequence shown here is derived from an EMBL/GenBank/DDBJ whole genome shotgun (WGS) entry which is preliminary data.</text>
</comment>
<dbReference type="GO" id="GO:0004035">
    <property type="term" value="F:alkaline phosphatase activity"/>
    <property type="evidence" value="ECO:0007669"/>
    <property type="project" value="InterPro"/>
</dbReference>
<dbReference type="GO" id="GO:0046872">
    <property type="term" value="F:metal ion binding"/>
    <property type="evidence" value="ECO:0007669"/>
    <property type="project" value="UniProtKB-KW"/>
</dbReference>
<dbReference type="EMBL" id="RJTM01000110">
    <property type="protein sequence ID" value="RNL82592.1"/>
    <property type="molecule type" value="Genomic_DNA"/>
</dbReference>
<evidence type="ECO:0000313" key="9">
    <source>
        <dbReference type="Proteomes" id="UP000267469"/>
    </source>
</evidence>
<dbReference type="Proteomes" id="UP000267469">
    <property type="component" value="Unassembled WGS sequence"/>
</dbReference>
<feature type="active site" description="Phosphothreonine intermediate" evidence="5">
    <location>
        <position position="79"/>
    </location>
</feature>
<evidence type="ECO:0000313" key="8">
    <source>
        <dbReference type="EMBL" id="RNL82592.1"/>
    </source>
</evidence>
<proteinExistence type="predicted"/>
<dbReference type="PIRSF" id="PIRSF031924">
    <property type="entry name" value="Pi-irrepressible_AP"/>
    <property type="match status" value="1"/>
</dbReference>
<keyword evidence="2 4" id="KW-0479">Metal-binding</keyword>
<feature type="binding site" evidence="6">
    <location>
        <position position="100"/>
    </location>
    <ligand>
        <name>substrate</name>
    </ligand>
</feature>
<feature type="chain" id="PRO_5018098720" evidence="7">
    <location>
        <begin position="20"/>
        <end position="549"/>
    </location>
</feature>
<keyword evidence="1 5" id="KW-0597">Phosphoprotein</keyword>
<dbReference type="CDD" id="cd16016">
    <property type="entry name" value="AP-SPAP"/>
    <property type="match status" value="1"/>
</dbReference>
<dbReference type="InterPro" id="IPR026263">
    <property type="entry name" value="Alkaline_phosphatase_prok"/>
</dbReference>
<evidence type="ECO:0000256" key="2">
    <source>
        <dbReference type="ARBA" id="ARBA00022723"/>
    </source>
</evidence>
<evidence type="ECO:0000256" key="4">
    <source>
        <dbReference type="PIRNR" id="PIRNR031924"/>
    </source>
</evidence>
<dbReference type="SUPFAM" id="SSF53649">
    <property type="entry name" value="Alkaline phosphatase-like"/>
    <property type="match status" value="1"/>
</dbReference>
<gene>
    <name evidence="8" type="ORF">ED312_16770</name>
</gene>
<keyword evidence="3 7" id="KW-0732">Signal</keyword>
<keyword evidence="9" id="KW-1185">Reference proteome</keyword>
<evidence type="ECO:0000256" key="3">
    <source>
        <dbReference type="ARBA" id="ARBA00022729"/>
    </source>
</evidence>
<sequence length="549" mass="61177">MRKLAAAVLCVFAAFGSKAQTEETPYAKPKLVVGIVVDQMRYDYITRFWEKYGNDGFRRLVNDGFNCRNNHYNYAPTYTGPGHASVYSGTTPAIHGIIGNDWYDKEQDRMVYCAEDDTRQSVGTQSDAGKMSPHRMKTTTITDQLRLATELRGKVIGVALKDRGAILPAGHAANAAYWFHGKDEGKWITSSYYIDELPGWVKKFNRSGKVKEYVTTWNTLYDIDTYVESGPDNNPYEGPFKGEKTPTFPHELGKLMKNNGGYDILKSVPYGNSLTVDFALAALDGENLGQDDVTDFLAVSFSATDYVGHRFGVNSKEVQDTYLRLDKDLARLLSALDESVGKGEYTVFLTADHAAVQVPSYLQSLNIPGGYFDLLNFTIHMKEFAKEKYGVDGLIANISNFQIFIDHKVASENNLRIRDIQDDLVEEVMQYKDVEKAYAAHVFTEAEFTERITALLQRGYNQKRSGDVLFVLAPAVISYPRTGSTHGSALNYDTHTPLLFYGKGIRKGKSTVRETHINDVAPTIAVLLGIAFPSGTTGHPVQKAIEIED</sequence>
<organism evidence="8 9">
    <name type="scientific">Sinomicrobium pectinilyticum</name>
    <dbReference type="NCBI Taxonomy" id="1084421"/>
    <lineage>
        <taxon>Bacteria</taxon>
        <taxon>Pseudomonadati</taxon>
        <taxon>Bacteroidota</taxon>
        <taxon>Flavobacteriia</taxon>
        <taxon>Flavobacteriales</taxon>
        <taxon>Flavobacteriaceae</taxon>
        <taxon>Sinomicrobium</taxon>
    </lineage>
</organism>
<dbReference type="PANTHER" id="PTHR10151:SF120">
    <property type="entry name" value="BIS(5'-ADENOSYL)-TRIPHOSPHATASE"/>
    <property type="match status" value="1"/>
</dbReference>
<evidence type="ECO:0000256" key="1">
    <source>
        <dbReference type="ARBA" id="ARBA00022553"/>
    </source>
</evidence>
<protein>
    <submittedName>
        <fullName evidence="8">Alkaline phosphatase family protein</fullName>
    </submittedName>
</protein>
<dbReference type="Gene3D" id="3.30.1360.150">
    <property type="match status" value="1"/>
</dbReference>
<feature type="signal peptide" evidence="7">
    <location>
        <begin position="1"/>
        <end position="19"/>
    </location>
</feature>
<evidence type="ECO:0000256" key="7">
    <source>
        <dbReference type="SAM" id="SignalP"/>
    </source>
</evidence>
<dbReference type="Pfam" id="PF01663">
    <property type="entry name" value="Phosphodiest"/>
    <property type="match status" value="1"/>
</dbReference>
<name>A0A3N0E418_SINP1</name>
<evidence type="ECO:0000256" key="5">
    <source>
        <dbReference type="PIRSR" id="PIRSR031924-50"/>
    </source>
</evidence>
<dbReference type="NCBIfam" id="NF042991">
    <property type="entry name" value="alk_phos_PafA"/>
    <property type="match status" value="1"/>
</dbReference>
<dbReference type="InterPro" id="IPR017850">
    <property type="entry name" value="Alkaline_phosphatase_core_sf"/>
</dbReference>
<dbReference type="OrthoDB" id="9766127at2"/>
<accession>A0A3N0E418</accession>
<dbReference type="AlphaFoldDB" id="A0A3N0E418"/>
<dbReference type="Gene3D" id="3.40.720.10">
    <property type="entry name" value="Alkaline Phosphatase, subunit A"/>
    <property type="match status" value="1"/>
</dbReference>
<dbReference type="InterPro" id="IPR002591">
    <property type="entry name" value="Phosphodiest/P_Trfase"/>
</dbReference>
<feature type="binding site" evidence="6">
    <location>
        <begin position="161"/>
        <end position="163"/>
    </location>
    <ligand>
        <name>substrate</name>
    </ligand>
</feature>
<dbReference type="PANTHER" id="PTHR10151">
    <property type="entry name" value="ECTONUCLEOTIDE PYROPHOSPHATASE/PHOSPHODIESTERASE"/>
    <property type="match status" value="1"/>
</dbReference>
<dbReference type="RefSeq" id="WP_123217181.1">
    <property type="nucleotide sequence ID" value="NZ_RJTM01000110.1"/>
</dbReference>
<reference evidence="8 9" key="1">
    <citation type="submission" date="2018-10" db="EMBL/GenBank/DDBJ databases">
        <title>Sinomicrobium pectinilyticum sp. nov., a pectinase-producing bacterium isolated from alkaline and saline soil, and emended description of the genus Sinomicrobium.</title>
        <authorList>
            <person name="Cheng B."/>
            <person name="Li C."/>
            <person name="Lai Q."/>
            <person name="Du M."/>
            <person name="Shao Z."/>
            <person name="Xu P."/>
            <person name="Yang C."/>
        </authorList>
    </citation>
    <scope>NUCLEOTIDE SEQUENCE [LARGE SCALE GENOMIC DNA]</scope>
    <source>
        <strain evidence="8 9">5DNS001</strain>
    </source>
</reference>
<evidence type="ECO:0000256" key="6">
    <source>
        <dbReference type="PIRSR" id="PIRSR031924-51"/>
    </source>
</evidence>